<feature type="transmembrane region" description="Helical" evidence="6">
    <location>
        <begin position="195"/>
        <end position="215"/>
    </location>
</feature>
<feature type="chain" id="PRO_5030589376" description="Peroxisomal membrane protein MPV17" evidence="7">
    <location>
        <begin position="22"/>
        <end position="254"/>
    </location>
</feature>
<feature type="transmembrane region" description="Helical" evidence="6">
    <location>
        <begin position="168"/>
        <end position="188"/>
    </location>
</feature>
<dbReference type="EMBL" id="HBIM01024125">
    <property type="protein sequence ID" value="CAE0421221.1"/>
    <property type="molecule type" value="Transcribed_RNA"/>
</dbReference>
<keyword evidence="4 6" id="KW-1133">Transmembrane helix</keyword>
<keyword evidence="5 6" id="KW-0472">Membrane</keyword>
<dbReference type="InterPro" id="IPR007248">
    <property type="entry name" value="Mpv17_PMP22"/>
</dbReference>
<evidence type="ECO:0000256" key="6">
    <source>
        <dbReference type="RuleBase" id="RU363053"/>
    </source>
</evidence>
<reference evidence="8" key="1">
    <citation type="submission" date="2021-01" db="EMBL/GenBank/DDBJ databases">
        <authorList>
            <person name="Corre E."/>
            <person name="Pelletier E."/>
            <person name="Niang G."/>
            <person name="Scheremetjew M."/>
            <person name="Finn R."/>
            <person name="Kale V."/>
            <person name="Holt S."/>
            <person name="Cochrane G."/>
            <person name="Meng A."/>
            <person name="Brown T."/>
            <person name="Cohen L."/>
        </authorList>
    </citation>
    <scope>NUCLEOTIDE SEQUENCE</scope>
    <source>
        <strain evidence="8">CCMP127</strain>
    </source>
</reference>
<evidence type="ECO:0000256" key="7">
    <source>
        <dbReference type="SAM" id="SignalP"/>
    </source>
</evidence>
<dbReference type="GO" id="GO:0016020">
    <property type="term" value="C:membrane"/>
    <property type="evidence" value="ECO:0007669"/>
    <property type="project" value="UniProtKB-SubCell"/>
</dbReference>
<name>A0A7S3LFY4_9STRA</name>
<evidence type="ECO:0000256" key="3">
    <source>
        <dbReference type="ARBA" id="ARBA00022692"/>
    </source>
</evidence>
<evidence type="ECO:0008006" key="9">
    <source>
        <dbReference type="Google" id="ProtNLM"/>
    </source>
</evidence>
<dbReference type="PANTHER" id="PTHR11266">
    <property type="entry name" value="PEROXISOMAL MEMBRANE PROTEIN 2, PXMP2 MPV17"/>
    <property type="match status" value="1"/>
</dbReference>
<dbReference type="Pfam" id="PF04117">
    <property type="entry name" value="Mpv17_PMP22"/>
    <property type="match status" value="1"/>
</dbReference>
<sequence length="254" mass="27820">MRSFPFSLTLLLACLCGGASGFAPNTAKLVATPPSAITTRVPPLIQAASVPVEPTNRILIKNTLKNAARKYMTLSEEKPLLTKGVSAAVVGAIGDVFSQSLFAYATGAVFQWDVMRTITFMMMGLCFKGPALHAWYGFLGSIAHWTEVHKGFSETKQSLTALTVDQTIGVAIFYPLYFVVFEVFSAVLTKRVPNLFALQTKMAATMIPVILAQYYVWPLANFLSFKYCPPSLRVLYSDAISIFWNCFLCARVAG</sequence>
<gene>
    <name evidence="8" type="ORF">ACOF00016_LOCUS17868</name>
</gene>
<accession>A0A7S3LFY4</accession>
<keyword evidence="7" id="KW-0732">Signal</keyword>
<evidence type="ECO:0000313" key="8">
    <source>
        <dbReference type="EMBL" id="CAE0421221.1"/>
    </source>
</evidence>
<evidence type="ECO:0000256" key="5">
    <source>
        <dbReference type="ARBA" id="ARBA00023136"/>
    </source>
</evidence>
<comment type="subcellular location">
    <subcellularLocation>
        <location evidence="1">Membrane</location>
        <topology evidence="1">Multi-pass membrane protein</topology>
    </subcellularLocation>
</comment>
<proteinExistence type="inferred from homology"/>
<organism evidence="8">
    <name type="scientific">Amphora coffeiformis</name>
    <dbReference type="NCBI Taxonomy" id="265554"/>
    <lineage>
        <taxon>Eukaryota</taxon>
        <taxon>Sar</taxon>
        <taxon>Stramenopiles</taxon>
        <taxon>Ochrophyta</taxon>
        <taxon>Bacillariophyta</taxon>
        <taxon>Bacillariophyceae</taxon>
        <taxon>Bacillariophycidae</taxon>
        <taxon>Thalassiophysales</taxon>
        <taxon>Catenulaceae</taxon>
        <taxon>Amphora</taxon>
    </lineage>
</organism>
<dbReference type="GO" id="GO:0005737">
    <property type="term" value="C:cytoplasm"/>
    <property type="evidence" value="ECO:0007669"/>
    <property type="project" value="TreeGrafter"/>
</dbReference>
<evidence type="ECO:0000256" key="1">
    <source>
        <dbReference type="ARBA" id="ARBA00004141"/>
    </source>
</evidence>
<evidence type="ECO:0000256" key="4">
    <source>
        <dbReference type="ARBA" id="ARBA00022989"/>
    </source>
</evidence>
<protein>
    <recommendedName>
        <fullName evidence="9">Peroxisomal membrane protein MPV17</fullName>
    </recommendedName>
</protein>
<keyword evidence="3 6" id="KW-0812">Transmembrane</keyword>
<feature type="signal peptide" evidence="7">
    <location>
        <begin position="1"/>
        <end position="21"/>
    </location>
</feature>
<dbReference type="AlphaFoldDB" id="A0A7S3LFY4"/>
<evidence type="ECO:0000256" key="2">
    <source>
        <dbReference type="ARBA" id="ARBA00006824"/>
    </source>
</evidence>
<comment type="similarity">
    <text evidence="2 6">Belongs to the peroxisomal membrane protein PXMP2/4 family.</text>
</comment>